<organism evidence="1 2">
    <name type="scientific">Lophiotrema nucula</name>
    <dbReference type="NCBI Taxonomy" id="690887"/>
    <lineage>
        <taxon>Eukaryota</taxon>
        <taxon>Fungi</taxon>
        <taxon>Dikarya</taxon>
        <taxon>Ascomycota</taxon>
        <taxon>Pezizomycotina</taxon>
        <taxon>Dothideomycetes</taxon>
        <taxon>Pleosporomycetidae</taxon>
        <taxon>Pleosporales</taxon>
        <taxon>Lophiotremataceae</taxon>
        <taxon>Lophiotrema</taxon>
    </lineage>
</organism>
<protein>
    <recommendedName>
        <fullName evidence="3">2'-5' RNA ligase superfamily-domain-containing protein</fullName>
    </recommendedName>
</protein>
<reference evidence="1" key="1">
    <citation type="journal article" date="2020" name="Stud. Mycol.">
        <title>101 Dothideomycetes genomes: a test case for predicting lifestyles and emergence of pathogens.</title>
        <authorList>
            <person name="Haridas S."/>
            <person name="Albert R."/>
            <person name="Binder M."/>
            <person name="Bloem J."/>
            <person name="Labutti K."/>
            <person name="Salamov A."/>
            <person name="Andreopoulos B."/>
            <person name="Baker S."/>
            <person name="Barry K."/>
            <person name="Bills G."/>
            <person name="Bluhm B."/>
            <person name="Cannon C."/>
            <person name="Castanera R."/>
            <person name="Culley D."/>
            <person name="Daum C."/>
            <person name="Ezra D."/>
            <person name="Gonzalez J."/>
            <person name="Henrissat B."/>
            <person name="Kuo A."/>
            <person name="Liang C."/>
            <person name="Lipzen A."/>
            <person name="Lutzoni F."/>
            <person name="Magnuson J."/>
            <person name="Mondo S."/>
            <person name="Nolan M."/>
            <person name="Ohm R."/>
            <person name="Pangilinan J."/>
            <person name="Park H.-J."/>
            <person name="Ramirez L."/>
            <person name="Alfaro M."/>
            <person name="Sun H."/>
            <person name="Tritt A."/>
            <person name="Yoshinaga Y."/>
            <person name="Zwiers L.-H."/>
            <person name="Turgeon B."/>
            <person name="Goodwin S."/>
            <person name="Spatafora J."/>
            <person name="Crous P."/>
            <person name="Grigoriev I."/>
        </authorList>
    </citation>
    <scope>NUCLEOTIDE SEQUENCE</scope>
    <source>
        <strain evidence="1">CBS 627.86</strain>
    </source>
</reference>
<accession>A0A6A5ZBA6</accession>
<dbReference type="OrthoDB" id="5364416at2759"/>
<dbReference type="SUPFAM" id="SSF55144">
    <property type="entry name" value="LigT-like"/>
    <property type="match status" value="1"/>
</dbReference>
<evidence type="ECO:0000313" key="1">
    <source>
        <dbReference type="EMBL" id="KAF2116354.1"/>
    </source>
</evidence>
<evidence type="ECO:0000313" key="2">
    <source>
        <dbReference type="Proteomes" id="UP000799770"/>
    </source>
</evidence>
<proteinExistence type="predicted"/>
<name>A0A6A5ZBA6_9PLEO</name>
<dbReference type="AlphaFoldDB" id="A0A6A5ZBA6"/>
<dbReference type="Pfam" id="PF13563">
    <property type="entry name" value="2_5_RNA_ligase2"/>
    <property type="match status" value="1"/>
</dbReference>
<dbReference type="EMBL" id="ML977321">
    <property type="protein sequence ID" value="KAF2116354.1"/>
    <property type="molecule type" value="Genomic_DNA"/>
</dbReference>
<dbReference type="InterPro" id="IPR009097">
    <property type="entry name" value="Cyclic_Pdiesterase"/>
</dbReference>
<dbReference type="Gene3D" id="3.90.1140.10">
    <property type="entry name" value="Cyclic phosphodiesterase"/>
    <property type="match status" value="1"/>
</dbReference>
<evidence type="ECO:0008006" key="3">
    <source>
        <dbReference type="Google" id="ProtNLM"/>
    </source>
</evidence>
<keyword evidence="2" id="KW-1185">Reference proteome</keyword>
<sequence length="235" mass="26855">MPDHKTTIATNRYEQSPKRFHLPNTGQEEQHVYVLTLKMTSSIAKPMNDMRLEHFPAHLNRTPAHLTLFHALPHSQISTMQNNLNAIATYAKPFPISTGTPFRIGRGVGIGLGEGAKDCIGLHDALRAEWLGFLSDQDQGGWKPHWTVMNKVSDEKQVKAAFNTIRRDLFENTYHGLVVGLDIWKYDHGKWDWMKEFNFKGLTKADMKSRKGSGGIKDMFKSMSVRKGLKKDYEW</sequence>
<dbReference type="Proteomes" id="UP000799770">
    <property type="component" value="Unassembled WGS sequence"/>
</dbReference>
<gene>
    <name evidence="1" type="ORF">BDV96DRAFT_491408</name>
</gene>